<gene>
    <name evidence="2" type="ORF">BSK56_25905</name>
</gene>
<dbReference type="RefSeq" id="WP_076113384.1">
    <property type="nucleotide sequence ID" value="NZ_MPTB01000041.1"/>
</dbReference>
<keyword evidence="3" id="KW-1185">Reference proteome</keyword>
<dbReference type="PROSITE" id="PS50862">
    <property type="entry name" value="AA_TRNA_LIGASE_II"/>
    <property type="match status" value="1"/>
</dbReference>
<dbReference type="Proteomes" id="UP000187412">
    <property type="component" value="Unassembled WGS sequence"/>
</dbReference>
<dbReference type="InterPro" id="IPR045864">
    <property type="entry name" value="aa-tRNA-synth_II/BPL/LPL"/>
</dbReference>
<evidence type="ECO:0000313" key="3">
    <source>
        <dbReference type="Proteomes" id="UP000187412"/>
    </source>
</evidence>
<name>A0ABX3H3Z8_PAEBO</name>
<dbReference type="SUPFAM" id="SSF55681">
    <property type="entry name" value="Class II aaRS and biotin synthetases"/>
    <property type="match status" value="1"/>
</dbReference>
<evidence type="ECO:0000259" key="1">
    <source>
        <dbReference type="PROSITE" id="PS50862"/>
    </source>
</evidence>
<proteinExistence type="predicted"/>
<sequence length="389" mass="45091">MRVIELRLQNNDENYVKMLRYKLAYISKDIVNISEEGASLHVHIEGDKFEEIEAALKRLVDELDDSYTGITSDILYEKQSQNTFPDYDIYQALVDQKWIVPYESGLIGFGREFLELFKLLDQMFVNWGKRFGAVEYVYPDLIGIETLNQYHYIEQFPNHLMFASHLREDLDLIQSFSEKVSAGCDCYDTTYIDKPQLMNKLAICPHVYKQYENQTIDLDEMLVVTSVGKCKRYESINMTKVERLLDFTMREIVLVGSYEHVIKAREECIRLAINFIDQLGLEANIKSANDPFFTTKYSPKAMLQQKLKLKYELNLLLPYNNKELSVGSFNYHGIYFTEAFNINSSSGANVHTGCIAFGLERFAYAILSQLGVDGAKFWMERQAETLLFS</sequence>
<accession>A0ABX3H3Z8</accession>
<comment type="caution">
    <text evidence="2">The sequence shown here is derived from an EMBL/GenBank/DDBJ whole genome shotgun (WGS) entry which is preliminary data.</text>
</comment>
<dbReference type="InterPro" id="IPR006195">
    <property type="entry name" value="aa-tRNA-synth_II"/>
</dbReference>
<feature type="domain" description="Aminoacyl-transfer RNA synthetases class-II family profile" evidence="1">
    <location>
        <begin position="224"/>
        <end position="373"/>
    </location>
</feature>
<organism evidence="2 3">
    <name type="scientific">Paenibacillus borealis</name>
    <dbReference type="NCBI Taxonomy" id="160799"/>
    <lineage>
        <taxon>Bacteria</taxon>
        <taxon>Bacillati</taxon>
        <taxon>Bacillota</taxon>
        <taxon>Bacilli</taxon>
        <taxon>Bacillales</taxon>
        <taxon>Paenibacillaceae</taxon>
        <taxon>Paenibacillus</taxon>
    </lineage>
</organism>
<reference evidence="2 3" key="1">
    <citation type="submission" date="2016-10" db="EMBL/GenBank/DDBJ databases">
        <title>Paenibacillus species isolates.</title>
        <authorList>
            <person name="Beno S.M."/>
        </authorList>
    </citation>
    <scope>NUCLEOTIDE SEQUENCE [LARGE SCALE GENOMIC DNA]</scope>
    <source>
        <strain evidence="2 3">FSL H7-0744</strain>
    </source>
</reference>
<dbReference type="EMBL" id="MPTB01000041">
    <property type="protein sequence ID" value="OMD42331.1"/>
    <property type="molecule type" value="Genomic_DNA"/>
</dbReference>
<evidence type="ECO:0000313" key="2">
    <source>
        <dbReference type="EMBL" id="OMD42331.1"/>
    </source>
</evidence>
<dbReference type="Gene3D" id="3.30.930.10">
    <property type="entry name" value="Bira Bifunctional Protein, Domain 2"/>
    <property type="match status" value="1"/>
</dbReference>
<protein>
    <recommendedName>
        <fullName evidence="1">Aminoacyl-transfer RNA synthetases class-II family profile domain-containing protein</fullName>
    </recommendedName>
</protein>